<proteinExistence type="predicted"/>
<accession>A0ACD0WDB7</accession>
<protein>
    <submittedName>
        <fullName evidence="1">AP-1 complex subunit</fullName>
    </submittedName>
</protein>
<organism evidence="1 2">
    <name type="scientific">Clavispora lusitaniae</name>
    <name type="common">Candida lusitaniae</name>
    <dbReference type="NCBI Taxonomy" id="36911"/>
    <lineage>
        <taxon>Eukaryota</taxon>
        <taxon>Fungi</taxon>
        <taxon>Dikarya</taxon>
        <taxon>Ascomycota</taxon>
        <taxon>Saccharomycotina</taxon>
        <taxon>Pichiomycetes</taxon>
        <taxon>Metschnikowiaceae</taxon>
        <taxon>Clavispora</taxon>
    </lineage>
</organism>
<keyword evidence="2" id="KW-1185">Reference proteome</keyword>
<gene>
    <name evidence="1" type="ORF">EJF14_10345</name>
</gene>
<sequence>MVAAVYILHWPDPELEFRRSEVLLHRNYVNDIPDAHALVSRFNLIYKKLEAYNRSPCIHDNGLNYIYIWGKNDIMLLTVARININVMSITVFLSQFYSILERYFKSKLTHGTSSDSSSSSVSRDTIVDNFPLIYELLDECMDFGVIQLTDYNILKEYIKMEVNSGTLPSSHPISDSESDMEQETNKKSDKSEKKKKSKKKEVKSTHNHAVHVTTATDHLINSSILRTQSSAVSWRPKGIFYSKNEIYIDINESCEFLYDLESDTVKINEVRGNCAIRSYLSGMPVCKLGLNEKYISQVEHEEIEEDEKFEEEEEKINMEGNLLVQNEDANSDEEGGIDGETAKTAEEDQKEVKEKIGIASQEKNDENTPAQQSIENETSKSSDSENTSKSGDSENTSKNKKVRKLKVPISNVQFHQCTELSSLYKKNLIVFTPPDDEFELLSYKVEQRRHQKKKPLIMIQPKYRIHESKVQIMCTLSTSFKRRLHCRNLVVRLPVDPNIFELDESAQDDFRFRAELGEVQYKVDSSEILWKISDLPGSRQSVRMMAEVVLGPRKVTEESVRAVFFNRDSTSMRQNSRPDSLTELGEAQTARDSALEELDRYYGVGGANTTSFRAAQRENGQSADRNASVEFEIPMFTYSGLKVTYLRVDEDVMKYTCFPWVRYVTRGGRDCTQYRFKMGPSCFEWKE</sequence>
<name>A0ACD0WDB7_CLALS</name>
<evidence type="ECO:0000313" key="2">
    <source>
        <dbReference type="Proteomes" id="UP000326582"/>
    </source>
</evidence>
<dbReference type="EMBL" id="CP038484">
    <property type="protein sequence ID" value="QFZ25254.1"/>
    <property type="molecule type" value="Genomic_DNA"/>
</dbReference>
<evidence type="ECO:0000313" key="1">
    <source>
        <dbReference type="EMBL" id="QFZ25254.1"/>
    </source>
</evidence>
<dbReference type="Proteomes" id="UP000326582">
    <property type="component" value="Chromosome 1"/>
</dbReference>
<reference evidence="2" key="1">
    <citation type="journal article" date="2019" name="MBio">
        <title>Comparative genomics for the elucidation of multidrug resistance (MDR) in Candida lusitaniae.</title>
        <authorList>
            <person name="Kannan A."/>
            <person name="Asner S.A."/>
            <person name="Trachsel E."/>
            <person name="Kelly S."/>
            <person name="Parker J."/>
            <person name="Sanglard D."/>
        </authorList>
    </citation>
    <scope>NUCLEOTIDE SEQUENCE [LARGE SCALE GENOMIC DNA]</scope>
    <source>
        <strain evidence="2">P1</strain>
    </source>
</reference>